<protein>
    <submittedName>
        <fullName evidence="1">Uncharacterized protein</fullName>
    </submittedName>
</protein>
<dbReference type="AlphaFoldDB" id="I2N948"/>
<dbReference type="InterPro" id="IPR045441">
    <property type="entry name" value="DUF6506"/>
</dbReference>
<sequence length="206" mass="20861">MAADRAIIFRGEDAADGGEPLPPVVLKGPDGSAVHILTAPDPAAAAALAAEYADRGVTGIELCGATGFPWLAAVEAAVRGRARVGTVLFGFESLLDVARYKERAIAGEVQRALFLYVQPGADPAVDRFVRTVGPNTSTYVAVPEPGAGAAVVSGFTDGFEGGFEGGPDLIELYGGWDGDAVAAVIGAVDERVPVGVAVSSPATGPR</sequence>
<name>I2N948_STRT9</name>
<organism evidence="1 2">
    <name type="scientific">Streptomyces tsukubensis (strain DSM 42081 / NBRC 108919 / NRRL 18488 / 9993)</name>
    <dbReference type="NCBI Taxonomy" id="1114943"/>
    <lineage>
        <taxon>Bacteria</taxon>
        <taxon>Bacillati</taxon>
        <taxon>Actinomycetota</taxon>
        <taxon>Actinomycetes</taxon>
        <taxon>Kitasatosporales</taxon>
        <taxon>Streptomycetaceae</taxon>
        <taxon>Streptomyces</taxon>
    </lineage>
</organism>
<proteinExistence type="predicted"/>
<dbReference type="RefSeq" id="WP_006345594.1">
    <property type="nucleotide sequence ID" value="NZ_CP029159.1"/>
</dbReference>
<dbReference type="EMBL" id="CP029159">
    <property type="protein sequence ID" value="QKM66641.1"/>
    <property type="molecule type" value="Genomic_DNA"/>
</dbReference>
<accession>I2N948</accession>
<dbReference type="Proteomes" id="UP000005940">
    <property type="component" value="Chromosome"/>
</dbReference>
<dbReference type="Pfam" id="PF20116">
    <property type="entry name" value="DUF6506"/>
    <property type="match status" value="2"/>
</dbReference>
<evidence type="ECO:0000313" key="2">
    <source>
        <dbReference type="Proteomes" id="UP000005940"/>
    </source>
</evidence>
<gene>
    <name evidence="1" type="ORF">STSU_005185</name>
</gene>
<reference evidence="1 2" key="1">
    <citation type="journal article" date="2012" name="J. Bacteriol.">
        <title>Draft genome of Streptomyces tsukubaensis NRRL 18488, the producer of the clinically important immunosuppressant tacrolimus (FK506).</title>
        <authorList>
            <person name="Barreiro C."/>
            <person name="Prieto C."/>
            <person name="Sola-Landa A."/>
            <person name="Solera E."/>
            <person name="Martinez-Castro M."/>
            <person name="Perez-Redondo R."/>
            <person name="Garcia-Estrada C."/>
            <person name="Aparicio J.F."/>
            <person name="Fernandez-Martinez L.T."/>
            <person name="Santos-Aberturas J."/>
            <person name="Salehi-Najafabadi Z."/>
            <person name="Rodriguez-Garcia A."/>
            <person name="Tauch A."/>
            <person name="Martin J.F."/>
        </authorList>
    </citation>
    <scope>NUCLEOTIDE SEQUENCE [LARGE SCALE GENOMIC DNA]</scope>
    <source>
        <strain evidence="2">DSM 42081 / NBRC 108919 / NRRL 18488 / 9993</strain>
    </source>
</reference>
<keyword evidence="2" id="KW-1185">Reference proteome</keyword>
<evidence type="ECO:0000313" key="1">
    <source>
        <dbReference type="EMBL" id="QKM66641.1"/>
    </source>
</evidence>